<dbReference type="InterPro" id="IPR003445">
    <property type="entry name" value="Cat_transpt"/>
</dbReference>
<keyword evidence="3 7" id="KW-0812">Transmembrane</keyword>
<dbReference type="OrthoDB" id="9999863at2759"/>
<feature type="transmembrane region" description="Helical" evidence="7">
    <location>
        <begin position="241"/>
        <end position="267"/>
    </location>
</feature>
<evidence type="ECO:0000256" key="6">
    <source>
        <dbReference type="ARBA" id="ARBA00023136"/>
    </source>
</evidence>
<dbReference type="GO" id="GO:0030001">
    <property type="term" value="P:metal ion transport"/>
    <property type="evidence" value="ECO:0007669"/>
    <property type="project" value="UniProtKB-ARBA"/>
</dbReference>
<feature type="transmembrane region" description="Helical" evidence="7">
    <location>
        <begin position="575"/>
        <end position="595"/>
    </location>
</feature>
<keyword evidence="2" id="KW-0813">Transport</keyword>
<feature type="transmembrane region" description="Helical" evidence="7">
    <location>
        <begin position="318"/>
        <end position="338"/>
    </location>
</feature>
<gene>
    <name evidence="8" type="ORF">KQP761_LOCUS35427</name>
</gene>
<dbReference type="PANTHER" id="PTHR31064">
    <property type="entry name" value="POTASSIUM TRANSPORT PROTEIN DDB_G0292412-RELATED"/>
    <property type="match status" value="1"/>
</dbReference>
<organism evidence="8 9">
    <name type="scientific">Rotaria magnacalcarata</name>
    <dbReference type="NCBI Taxonomy" id="392030"/>
    <lineage>
        <taxon>Eukaryota</taxon>
        <taxon>Metazoa</taxon>
        <taxon>Spiralia</taxon>
        <taxon>Gnathifera</taxon>
        <taxon>Rotifera</taxon>
        <taxon>Eurotatoria</taxon>
        <taxon>Bdelloidea</taxon>
        <taxon>Philodinida</taxon>
        <taxon>Philodinidae</taxon>
        <taxon>Rotaria</taxon>
    </lineage>
</organism>
<dbReference type="EMBL" id="CAJNOW010019913">
    <property type="protein sequence ID" value="CAF1676161.1"/>
    <property type="molecule type" value="Genomic_DNA"/>
</dbReference>
<evidence type="ECO:0000256" key="7">
    <source>
        <dbReference type="SAM" id="Phobius"/>
    </source>
</evidence>
<dbReference type="AlphaFoldDB" id="A0A816GK71"/>
<keyword evidence="5" id="KW-0406">Ion transport</keyword>
<evidence type="ECO:0000256" key="4">
    <source>
        <dbReference type="ARBA" id="ARBA00022989"/>
    </source>
</evidence>
<dbReference type="InterPro" id="IPR051143">
    <property type="entry name" value="TrkH_K-transport"/>
</dbReference>
<name>A0A816GK71_9BILA</name>
<comment type="subcellular location">
    <subcellularLocation>
        <location evidence="1">Membrane</location>
        <topology evidence="1">Multi-pass membrane protein</topology>
    </subcellularLocation>
</comment>
<evidence type="ECO:0000256" key="3">
    <source>
        <dbReference type="ARBA" id="ARBA00022692"/>
    </source>
</evidence>
<keyword evidence="6 7" id="KW-0472">Membrane</keyword>
<feature type="transmembrane region" description="Helical" evidence="7">
    <location>
        <begin position="607"/>
        <end position="627"/>
    </location>
</feature>
<dbReference type="GO" id="GO:0005886">
    <property type="term" value="C:plasma membrane"/>
    <property type="evidence" value="ECO:0007669"/>
    <property type="project" value="TreeGrafter"/>
</dbReference>
<keyword evidence="4 7" id="KW-1133">Transmembrane helix</keyword>
<evidence type="ECO:0000313" key="9">
    <source>
        <dbReference type="Proteomes" id="UP000663834"/>
    </source>
</evidence>
<sequence>MPVSTRDYQRERRNSRLAAGALVAITEGLNLFGSDHTGLTRTPINDVHHSCHSSNVAVELNAISKFDSQTTRNDFLKSKTSLFGRYRWKMSHYFYIHLSAYIFNGLFGGLLIFLIENYSSSRNLYMDVTYLDAWFTTVSTICSCGLTTIDFAQLSHASQLIMMGFAFISGFAISTLPALIIKAQTHKTTQGTNVDDDHDKYDPENDDNCKTSHFQSNLNLPPHIRAELSRLPTPVQLRYRAYIMCIILILSLYFTIYTSGFIAIGTWLETHRSARYLMQNNATLSPWYISGMLTLFSFNQNGLTPFSTSLARYVDDVFLNIIFVLLVMSGSSFFPILLRNVVFLSRRLAPWRHKVIFDYILLNNHHLSTLLYPTLQTRIYCCVTLTLYSMSIGISLLLDLGSKDLQQHSPGIRFIIFLFQTVNLRFCGFQTFDISFFTTATLLVYILLMATKPQMLCALDESPFEIYWLTLEAQAEVDAETNNNATDRSDSIPMMLRRAMSITPTTSAEVSVLKQMKGFLRRQSLATKELARKEFSRTMDDERYSLKHSKRIRALRFRLFLIHFIRALFKHTFDFFVLTRTWLFVFIFLICAIEYRRMSPANPDITLLKIIFEIISAFGGVGMSLGYPDKTTSFASILSSRSKIILIATMLMGRHRGLLASMKDQEVIEYSAVNILARRREDYILQYHKSGTREGVVKEESDDFITVHF</sequence>
<proteinExistence type="predicted"/>
<evidence type="ECO:0000256" key="5">
    <source>
        <dbReference type="ARBA" id="ARBA00023065"/>
    </source>
</evidence>
<dbReference type="Pfam" id="PF02386">
    <property type="entry name" value="TrkH"/>
    <property type="match status" value="3"/>
</dbReference>
<accession>A0A816GK71</accession>
<evidence type="ECO:0000256" key="1">
    <source>
        <dbReference type="ARBA" id="ARBA00004141"/>
    </source>
</evidence>
<reference evidence="8" key="1">
    <citation type="submission" date="2021-02" db="EMBL/GenBank/DDBJ databases">
        <authorList>
            <person name="Nowell W R."/>
        </authorList>
    </citation>
    <scope>NUCLEOTIDE SEQUENCE</scope>
</reference>
<feature type="transmembrane region" description="Helical" evidence="7">
    <location>
        <begin position="377"/>
        <end position="398"/>
    </location>
</feature>
<evidence type="ECO:0000256" key="2">
    <source>
        <dbReference type="ARBA" id="ARBA00022448"/>
    </source>
</evidence>
<feature type="transmembrane region" description="Helical" evidence="7">
    <location>
        <begin position="160"/>
        <end position="181"/>
    </location>
</feature>
<dbReference type="Proteomes" id="UP000663834">
    <property type="component" value="Unassembled WGS sequence"/>
</dbReference>
<dbReference type="PANTHER" id="PTHR31064:SF30">
    <property type="entry name" value="HIGH-AFFINITY POTASSIUM TRANSPORT PROTEIN-RELATED"/>
    <property type="match status" value="1"/>
</dbReference>
<feature type="transmembrane region" description="Helical" evidence="7">
    <location>
        <begin position="432"/>
        <end position="450"/>
    </location>
</feature>
<protein>
    <submittedName>
        <fullName evidence="8">Uncharacterized protein</fullName>
    </submittedName>
</protein>
<dbReference type="GO" id="GO:0008324">
    <property type="term" value="F:monoatomic cation transmembrane transporter activity"/>
    <property type="evidence" value="ECO:0007669"/>
    <property type="project" value="InterPro"/>
</dbReference>
<evidence type="ECO:0000313" key="8">
    <source>
        <dbReference type="EMBL" id="CAF1676161.1"/>
    </source>
</evidence>
<comment type="caution">
    <text evidence="8">The sequence shown here is derived from an EMBL/GenBank/DDBJ whole genome shotgun (WGS) entry which is preliminary data.</text>
</comment>
<feature type="transmembrane region" description="Helical" evidence="7">
    <location>
        <begin position="93"/>
        <end position="115"/>
    </location>
</feature>